<protein>
    <recommendedName>
        <fullName evidence="3">Lipoprotein</fullName>
    </recommendedName>
</protein>
<accession>A0AAE5CC47</accession>
<comment type="caution">
    <text evidence="1">The sequence shown here is derived from an EMBL/GenBank/DDBJ whole genome shotgun (WGS) entry which is preliminary data.</text>
</comment>
<evidence type="ECO:0000313" key="1">
    <source>
        <dbReference type="EMBL" id="NIR76667.1"/>
    </source>
</evidence>
<dbReference type="EMBL" id="JAACAK010000141">
    <property type="protein sequence ID" value="NIR76667.1"/>
    <property type="molecule type" value="Genomic_DNA"/>
</dbReference>
<sequence length="154" mass="16514">MTRLVAAALLVLAAACGDSTSPERVTEARLTLGLEETATVASLDLQITFDQVLEDSRCHPQGYCIWPGNATVALEVKREGRPARLFLLCTHPHVCSAVLEVDGHEVELVELDPPIQPSAEGEYRVMLRVYAGSADRPGRPAIAVGRRGPGSARS</sequence>
<evidence type="ECO:0000313" key="2">
    <source>
        <dbReference type="Proteomes" id="UP000702544"/>
    </source>
</evidence>
<organism evidence="1 2">
    <name type="scientific">Candidatus Kutchimonas denitrificans</name>
    <dbReference type="NCBI Taxonomy" id="3056748"/>
    <lineage>
        <taxon>Bacteria</taxon>
        <taxon>Pseudomonadati</taxon>
        <taxon>Gemmatimonadota</taxon>
        <taxon>Gemmatimonadia</taxon>
        <taxon>Candidatus Palauibacterales</taxon>
        <taxon>Candidatus Palauibacteraceae</taxon>
        <taxon>Candidatus Kutchimonas</taxon>
    </lineage>
</organism>
<dbReference type="AlphaFoldDB" id="A0AAE5CC47"/>
<evidence type="ECO:0008006" key="3">
    <source>
        <dbReference type="Google" id="ProtNLM"/>
    </source>
</evidence>
<reference evidence="1 2" key="1">
    <citation type="submission" date="2020-01" db="EMBL/GenBank/DDBJ databases">
        <title>Genomes assembled from Gulf of Kutch pelagic sediment metagenomes.</title>
        <authorList>
            <person name="Chandrashekar M."/>
            <person name="Mahajan M.S."/>
            <person name="Dave K.J."/>
            <person name="Vatsa P."/>
            <person name="Nathani N.M."/>
        </authorList>
    </citation>
    <scope>NUCLEOTIDE SEQUENCE [LARGE SCALE GENOMIC DNA]</scope>
    <source>
        <strain evidence="1">KS3-K002</strain>
    </source>
</reference>
<gene>
    <name evidence="1" type="ORF">GWO12_16425</name>
</gene>
<proteinExistence type="predicted"/>
<name>A0AAE5CC47_9BACT</name>
<dbReference type="Proteomes" id="UP000702544">
    <property type="component" value="Unassembled WGS sequence"/>
</dbReference>
<dbReference type="PROSITE" id="PS51257">
    <property type="entry name" value="PROKAR_LIPOPROTEIN"/>
    <property type="match status" value="1"/>
</dbReference>